<dbReference type="InterPro" id="IPR013763">
    <property type="entry name" value="Cyclin-like_dom"/>
</dbReference>
<evidence type="ECO:0000259" key="2">
    <source>
        <dbReference type="SMART" id="SM00385"/>
    </source>
</evidence>
<dbReference type="SMART" id="SM00385">
    <property type="entry name" value="CYCLIN"/>
    <property type="match status" value="1"/>
</dbReference>
<name>A0A5K3EFL4_MESCO</name>
<keyword evidence="1" id="KW-0195">Cyclin</keyword>
<dbReference type="CDD" id="cd20540">
    <property type="entry name" value="CYCLIN_CCNY_like"/>
    <property type="match status" value="1"/>
</dbReference>
<evidence type="ECO:0000313" key="3">
    <source>
        <dbReference type="WBParaSite" id="MCU_000163-RB"/>
    </source>
</evidence>
<feature type="domain" description="Cyclin-like" evidence="2">
    <location>
        <begin position="232"/>
        <end position="317"/>
    </location>
</feature>
<dbReference type="AlphaFoldDB" id="A0A5K3EFL4"/>
<comment type="similarity">
    <text evidence="1">Belongs to the cyclin family.</text>
</comment>
<proteinExistence type="inferred from homology"/>
<sequence length="401" mass="45924">MGNCCSCPCNPRSFDGEPVVCTSNFSQVCSEELVGPHQNSNLQCNNNSDSAEYSVPFYITTEHPSGVVSIFQPKTQLPKLFPVQPNRHSRYRHFINGQSEEIQHISEREPEIDEDTDPSINVKTEAIFIKEKNCGQFWYIDLVRRMKRDDCRPPNTTTEVYLDGSTASKPDSRATIRAVAIAICLLIRSPGSSTGHCEEDLDIFDETLHPMKIEQSPDENPYLPPSLKTVHRFIRKIFQNAQLSPECAIVTMVYLERLLYGGRLYLTVSNWKRILLCAILLASKVWDDQAVWNVDYCQILDELKVDDVNELERRFLEIIQFNINVQSSVYTKYYFDIRDLTVLWHEFTRLTVDAAKDLEACSSQLADTNPGLASASRYKLRRATSLDACDRMRRSRPLSLF</sequence>
<dbReference type="Gene3D" id="1.10.472.10">
    <property type="entry name" value="Cyclin-like"/>
    <property type="match status" value="1"/>
</dbReference>
<protein>
    <submittedName>
        <fullName evidence="3">CYCLIN domain-containing protein</fullName>
    </submittedName>
</protein>
<dbReference type="SUPFAM" id="SSF47954">
    <property type="entry name" value="Cyclin-like"/>
    <property type="match status" value="1"/>
</dbReference>
<reference evidence="3" key="1">
    <citation type="submission" date="2019-11" db="UniProtKB">
        <authorList>
            <consortium name="WormBaseParasite"/>
        </authorList>
    </citation>
    <scope>IDENTIFICATION</scope>
</reference>
<dbReference type="InterPro" id="IPR036915">
    <property type="entry name" value="Cyclin-like_sf"/>
</dbReference>
<organism evidence="3">
    <name type="scientific">Mesocestoides corti</name>
    <name type="common">Flatworm</name>
    <dbReference type="NCBI Taxonomy" id="53468"/>
    <lineage>
        <taxon>Eukaryota</taxon>
        <taxon>Metazoa</taxon>
        <taxon>Spiralia</taxon>
        <taxon>Lophotrochozoa</taxon>
        <taxon>Platyhelminthes</taxon>
        <taxon>Cestoda</taxon>
        <taxon>Eucestoda</taxon>
        <taxon>Cyclophyllidea</taxon>
        <taxon>Mesocestoididae</taxon>
        <taxon>Mesocestoides</taxon>
    </lineage>
</organism>
<evidence type="ECO:0000256" key="1">
    <source>
        <dbReference type="RuleBase" id="RU000383"/>
    </source>
</evidence>
<dbReference type="PANTHER" id="PTHR14248">
    <property type="entry name" value="CYCLIN Y, ISOFORM A"/>
    <property type="match status" value="1"/>
</dbReference>
<accession>A0A5K3EFL4</accession>
<dbReference type="InterPro" id="IPR006671">
    <property type="entry name" value="Cyclin_N"/>
</dbReference>
<dbReference type="Pfam" id="PF00134">
    <property type="entry name" value="Cyclin_N"/>
    <property type="match status" value="1"/>
</dbReference>
<dbReference type="WBParaSite" id="MCU_000163-RB">
    <property type="protein sequence ID" value="MCU_000163-RB"/>
    <property type="gene ID" value="MCU_000163"/>
</dbReference>